<dbReference type="PANTHER" id="PTHR21712">
    <property type="entry name" value="PRE-RRNA-PROCESSING PROTEIN FHL1"/>
    <property type="match status" value="1"/>
</dbReference>
<feature type="compositionally biased region" description="Low complexity" evidence="4">
    <location>
        <begin position="1048"/>
        <end position="1077"/>
    </location>
</feature>
<feature type="compositionally biased region" description="Acidic residues" evidence="4">
    <location>
        <begin position="466"/>
        <end position="476"/>
    </location>
</feature>
<feature type="compositionally biased region" description="Basic and acidic residues" evidence="4">
    <location>
        <begin position="601"/>
        <end position="619"/>
    </location>
</feature>
<dbReference type="InterPro" id="IPR030456">
    <property type="entry name" value="TF_fork_head_CS_2"/>
</dbReference>
<protein>
    <submittedName>
        <fullName evidence="7">Forkhead box protein K2</fullName>
    </submittedName>
</protein>
<evidence type="ECO:0000256" key="3">
    <source>
        <dbReference type="PROSITE-ProRule" id="PRU00089"/>
    </source>
</evidence>
<dbReference type="SUPFAM" id="SSF49879">
    <property type="entry name" value="SMAD/FHA domain"/>
    <property type="match status" value="1"/>
</dbReference>
<reference evidence="7 8" key="1">
    <citation type="submission" date="2024-06" db="EMBL/GenBank/DDBJ databases">
        <title>Complete genome of Phlyctema vagabunda strain 19-DSS-EL-015.</title>
        <authorList>
            <person name="Fiorenzani C."/>
        </authorList>
    </citation>
    <scope>NUCLEOTIDE SEQUENCE [LARGE SCALE GENOMIC DNA]</scope>
    <source>
        <strain evidence="7 8">19-DSS-EL-015</strain>
    </source>
</reference>
<dbReference type="PROSITE" id="PS50039">
    <property type="entry name" value="FORK_HEAD_3"/>
    <property type="match status" value="1"/>
</dbReference>
<comment type="subcellular location">
    <subcellularLocation>
        <location evidence="3">Nucleus</location>
    </subcellularLocation>
</comment>
<organism evidence="7 8">
    <name type="scientific">Phlyctema vagabunda</name>
    <dbReference type="NCBI Taxonomy" id="108571"/>
    <lineage>
        <taxon>Eukaryota</taxon>
        <taxon>Fungi</taxon>
        <taxon>Dikarya</taxon>
        <taxon>Ascomycota</taxon>
        <taxon>Pezizomycotina</taxon>
        <taxon>Leotiomycetes</taxon>
        <taxon>Helotiales</taxon>
        <taxon>Dermateaceae</taxon>
        <taxon>Phlyctema</taxon>
    </lineage>
</organism>
<dbReference type="InterPro" id="IPR000253">
    <property type="entry name" value="FHA_dom"/>
</dbReference>
<dbReference type="InterPro" id="IPR036390">
    <property type="entry name" value="WH_DNA-bd_sf"/>
</dbReference>
<evidence type="ECO:0000256" key="4">
    <source>
        <dbReference type="SAM" id="MobiDB-lite"/>
    </source>
</evidence>
<sequence length="1293" mass="139402">MTAMTSPQAATTDVVAAMAAAQVNDAPPPEQQPPPAPTAVNPEQNHAGIDPEHDHGADLEIDEAPSGDMDALHALDGMVPIEGQHYMSQPPDAAIPEGADLSQDTQSGYGPTTSTSIDQIIAFNTLMGLQPTDNPMALYYANSGVPMANAMGMTLSADPDPYLDPSPDIHGLDQTRISAYAKLEFDDGEFYMNTYSIILGRDILAAKAAQRRELQAVKKELNAQAQAAGDPKTPTRVKTQGSRFSRSAISESGGILRDGDDSNSDSRARRRDRRNRKASKKTKSTGSSVRQPSRRNSLVMPNGRIQYQPQPQTRRTAPDTVGAVPVDPASLRPSPNDCPVIGIHPPGDVAASGYKAISREHVKIAFNSHKSLFEAIIIGRNGAFIDEVFYHHEEVIALKSGSILQIGGVVVKFILPDVAIGETGAENHGEYDDGQDLAPDRYSEGGKEMSFDFEETARVGALNVDTSEEASEDDEDHDVKRDPAALESFEDPNAGDDEEEEADDYPDIEDYGEDDAEGEDEFDTNGYGLRLSVEDQDSQDETQGDNKPQLQANDEAKPQKKRGPGRPPKNGIMSKREQQLAKKEALAQEKAKNAVPQQSETGKESLEGKEPKEGKDGKVKNKVGRPRKHPRPDTPPNKPEKRKYTKRKPKDPNDPSAKQDGSGEEKKPKKEKAPKPPRSPSPTFNIDELTPEQLAKPQANYVTLIYEALSASAAGQMSLPQIYRAIMRKYPFFVLKCNTNGWQSSVRHNLSQHHAFKKVERDGKGWMWAIVDGVSIEKEKKRRSPPPPPPHHYPQQIFSGPPPPGYMPYGPGMMGPPGYQMAPMPQYQPGQPPPHYMQGPPQMNGYPQPPPGHMHAPPPGFIAPIPAQLTPGTAGGGTYSSPYAPKPTTAMSPPSTDSQPQSSHPPQSLHPPQSYPQPPSQAQPQQHMHAQSQAQTQAQRQNGAPQAQMHPQGQQQQTQETQQPTNQAPVTAPTSTAPPSQPSNPASAVQTVSQGHVPAHLNNTSSVQARPLDQPVNQSQSVQPTQNPAPIQNNMQAPSPVQAPPPSSQMQQHTAMPQQAQNAQYAQQAQHTQQVQQVPSSPASTKNNETLLLVVNNFKTLLVTSLKQKNEHAEAIVDRAIARVLGTAKSGTPGDPQEDYIMNAFSEMLAKLPGINFKPTQPSIVSSRSSQQPPSPQTAAATPSAQEKVGPTVARPSFASQGQSRPSVPRPPMTTSGIKRTESASPAAPRPGTASSASPAPTPSSTATVTNTPTIAPVVDASPLTGQKRALEDSEDHQDFKRLATSGPPQLKT</sequence>
<feature type="compositionally biased region" description="Basic and acidic residues" evidence="4">
    <location>
        <begin position="661"/>
        <end position="674"/>
    </location>
</feature>
<feature type="compositionally biased region" description="Basic and acidic residues" evidence="4">
    <location>
        <begin position="257"/>
        <end position="267"/>
    </location>
</feature>
<accession>A0ABR4PMC3</accession>
<evidence type="ECO:0000259" key="5">
    <source>
        <dbReference type="PROSITE" id="PS50006"/>
    </source>
</evidence>
<feature type="region of interest" description="Disordered" evidence="4">
    <location>
        <begin position="458"/>
        <end position="692"/>
    </location>
</feature>
<dbReference type="PROSITE" id="PS00658">
    <property type="entry name" value="FORK_HEAD_2"/>
    <property type="match status" value="1"/>
</dbReference>
<feature type="compositionally biased region" description="Basic residues" evidence="4">
    <location>
        <begin position="268"/>
        <end position="283"/>
    </location>
</feature>
<keyword evidence="1 3" id="KW-0238">DNA-binding</keyword>
<dbReference type="PANTHER" id="PTHR21712:SF29">
    <property type="entry name" value="PRE-RRNA-PROCESSING PROTEIN FHL1"/>
    <property type="match status" value="1"/>
</dbReference>
<gene>
    <name evidence="7" type="ORF">PVAG01_03766</name>
</gene>
<feature type="compositionally biased region" description="Acidic residues" evidence="4">
    <location>
        <begin position="488"/>
        <end position="523"/>
    </location>
</feature>
<name>A0ABR4PMC3_9HELO</name>
<dbReference type="PRINTS" id="PR00053">
    <property type="entry name" value="FORKHEAD"/>
</dbReference>
<dbReference type="CDD" id="cd00059">
    <property type="entry name" value="FH_FOX"/>
    <property type="match status" value="1"/>
</dbReference>
<feature type="compositionally biased region" description="Low complexity" evidence="4">
    <location>
        <begin position="922"/>
        <end position="990"/>
    </location>
</feature>
<feature type="compositionally biased region" description="Basic residues" evidence="4">
    <location>
        <begin position="640"/>
        <end position="649"/>
    </location>
</feature>
<feature type="compositionally biased region" description="Pro residues" evidence="4">
    <location>
        <begin position="847"/>
        <end position="861"/>
    </location>
</feature>
<comment type="caution">
    <text evidence="7">The sequence shown here is derived from an EMBL/GenBank/DDBJ whole genome shotgun (WGS) entry which is preliminary data.</text>
</comment>
<feature type="compositionally biased region" description="Polar residues" evidence="4">
    <location>
        <begin position="1015"/>
        <end position="1034"/>
    </location>
</feature>
<feature type="DNA-binding region" description="Fork-head" evidence="3">
    <location>
        <begin position="696"/>
        <end position="784"/>
    </location>
</feature>
<keyword evidence="2 3" id="KW-0539">Nucleus</keyword>
<keyword evidence="8" id="KW-1185">Reference proteome</keyword>
<evidence type="ECO:0000313" key="7">
    <source>
        <dbReference type="EMBL" id="KAL3424485.1"/>
    </source>
</evidence>
<feature type="domain" description="FHA" evidence="5">
    <location>
        <begin position="339"/>
        <end position="390"/>
    </location>
</feature>
<feature type="compositionally biased region" description="Low complexity" evidence="4">
    <location>
        <begin position="836"/>
        <end position="846"/>
    </location>
</feature>
<feature type="compositionally biased region" description="Acidic residues" evidence="4">
    <location>
        <begin position="534"/>
        <end position="543"/>
    </location>
</feature>
<dbReference type="EMBL" id="JBFCZG010000003">
    <property type="protein sequence ID" value="KAL3424485.1"/>
    <property type="molecule type" value="Genomic_DNA"/>
</dbReference>
<feature type="compositionally biased region" description="Basic and acidic residues" evidence="4">
    <location>
        <begin position="574"/>
        <end position="592"/>
    </location>
</feature>
<feature type="compositionally biased region" description="Polar residues" evidence="4">
    <location>
        <begin position="236"/>
        <end position="250"/>
    </location>
</feature>
<feature type="region of interest" description="Disordered" evidence="4">
    <location>
        <begin position="83"/>
        <end position="110"/>
    </location>
</feature>
<dbReference type="InterPro" id="IPR036388">
    <property type="entry name" value="WH-like_DNA-bd_sf"/>
</dbReference>
<evidence type="ECO:0000256" key="2">
    <source>
        <dbReference type="ARBA" id="ARBA00023242"/>
    </source>
</evidence>
<feature type="compositionally biased region" description="Basic and acidic residues" evidence="4">
    <location>
        <begin position="49"/>
        <end position="58"/>
    </location>
</feature>
<feature type="region of interest" description="Disordered" evidence="4">
    <location>
        <begin position="425"/>
        <end position="446"/>
    </location>
</feature>
<evidence type="ECO:0000313" key="8">
    <source>
        <dbReference type="Proteomes" id="UP001629113"/>
    </source>
</evidence>
<feature type="region of interest" description="Disordered" evidence="4">
    <location>
        <begin position="15"/>
        <end position="64"/>
    </location>
</feature>
<feature type="domain" description="Fork-head" evidence="6">
    <location>
        <begin position="696"/>
        <end position="784"/>
    </location>
</feature>
<dbReference type="SMART" id="SM00339">
    <property type="entry name" value="FH"/>
    <property type="match status" value="1"/>
</dbReference>
<feature type="compositionally biased region" description="Low complexity" evidence="4">
    <location>
        <begin position="1159"/>
        <end position="1186"/>
    </location>
</feature>
<feature type="compositionally biased region" description="Low complexity" evidence="4">
    <location>
        <begin position="1223"/>
        <end position="1254"/>
    </location>
</feature>
<feature type="compositionally biased region" description="Low complexity" evidence="4">
    <location>
        <begin position="15"/>
        <end position="25"/>
    </location>
</feature>
<dbReference type="InterPro" id="IPR045178">
    <property type="entry name" value="Fhl1/FHA1"/>
</dbReference>
<feature type="region of interest" description="Disordered" evidence="4">
    <location>
        <begin position="820"/>
        <end position="1085"/>
    </location>
</feature>
<feature type="compositionally biased region" description="Pro residues" evidence="4">
    <location>
        <begin position="26"/>
        <end position="37"/>
    </location>
</feature>
<feature type="compositionally biased region" description="Polar residues" evidence="4">
    <location>
        <begin position="305"/>
        <end position="315"/>
    </location>
</feature>
<proteinExistence type="predicted"/>
<dbReference type="SUPFAM" id="SSF46785">
    <property type="entry name" value="Winged helix' DNA-binding domain"/>
    <property type="match status" value="1"/>
</dbReference>
<feature type="region of interest" description="Disordered" evidence="4">
    <location>
        <begin position="777"/>
        <end position="805"/>
    </location>
</feature>
<feature type="region of interest" description="Disordered" evidence="4">
    <location>
        <begin position="223"/>
        <end position="320"/>
    </location>
</feature>
<feature type="compositionally biased region" description="Low complexity" evidence="4">
    <location>
        <begin position="820"/>
        <end position="829"/>
    </location>
</feature>
<dbReference type="Gene3D" id="1.10.10.10">
    <property type="entry name" value="Winged helix-like DNA-binding domain superfamily/Winged helix DNA-binding domain"/>
    <property type="match status" value="1"/>
</dbReference>
<evidence type="ECO:0000256" key="1">
    <source>
        <dbReference type="ARBA" id="ARBA00023125"/>
    </source>
</evidence>
<feature type="compositionally biased region" description="Basic residues" evidence="4">
    <location>
        <begin position="620"/>
        <end position="630"/>
    </location>
</feature>
<feature type="region of interest" description="Disordered" evidence="4">
    <location>
        <begin position="1159"/>
        <end position="1293"/>
    </location>
</feature>
<dbReference type="PROSITE" id="PS50006">
    <property type="entry name" value="FHA_DOMAIN"/>
    <property type="match status" value="1"/>
</dbReference>
<feature type="compositionally biased region" description="Basic and acidic residues" evidence="4">
    <location>
        <begin position="1269"/>
        <end position="1282"/>
    </location>
</feature>
<dbReference type="Proteomes" id="UP001629113">
    <property type="component" value="Unassembled WGS sequence"/>
</dbReference>
<feature type="compositionally biased region" description="Low complexity" evidence="4">
    <location>
        <begin position="892"/>
        <end position="912"/>
    </location>
</feature>
<dbReference type="InterPro" id="IPR001766">
    <property type="entry name" value="Fork_head_dom"/>
</dbReference>
<evidence type="ECO:0000259" key="6">
    <source>
        <dbReference type="PROSITE" id="PS50039"/>
    </source>
</evidence>
<dbReference type="InterPro" id="IPR008984">
    <property type="entry name" value="SMAD_FHA_dom_sf"/>
</dbReference>
<dbReference type="Pfam" id="PF00250">
    <property type="entry name" value="Forkhead"/>
    <property type="match status" value="1"/>
</dbReference>